<dbReference type="OrthoDB" id="9991246at2"/>
<dbReference type="Proteomes" id="UP000008963">
    <property type="component" value="Chromosome"/>
</dbReference>
<dbReference type="EMBL" id="FQ312005">
    <property type="protein sequence ID" value="CBW27426.1"/>
    <property type="molecule type" value="Genomic_DNA"/>
</dbReference>
<evidence type="ECO:0000313" key="2">
    <source>
        <dbReference type="Proteomes" id="UP000008963"/>
    </source>
</evidence>
<dbReference type="HOGENOM" id="CLU_2770160_0_0_7"/>
<evidence type="ECO:0000313" key="1">
    <source>
        <dbReference type="EMBL" id="CBW27426.1"/>
    </source>
</evidence>
<gene>
    <name evidence="1" type="ordered locus">BMS_2644</name>
</gene>
<dbReference type="AlphaFoldDB" id="E1X681"/>
<protein>
    <submittedName>
        <fullName evidence="1">Uncharacterized protein</fullName>
    </submittedName>
</protein>
<dbReference type="PATRIC" id="fig|862908.3.peg.2525"/>
<proteinExistence type="predicted"/>
<organism evidence="1 2">
    <name type="scientific">Halobacteriovorax marinus (strain ATCC BAA-682 / DSM 15412 / SJ)</name>
    <name type="common">Bacteriovorax marinus</name>
    <dbReference type="NCBI Taxonomy" id="862908"/>
    <lineage>
        <taxon>Bacteria</taxon>
        <taxon>Pseudomonadati</taxon>
        <taxon>Bdellovibrionota</taxon>
        <taxon>Bacteriovoracia</taxon>
        <taxon>Bacteriovoracales</taxon>
        <taxon>Halobacteriovoraceae</taxon>
        <taxon>Halobacteriovorax</taxon>
    </lineage>
</organism>
<sequence length="69" mass="7903">MTAVNNKIVSLKNWKDKKLETSEETSLLNYLKALSFHDLMSEAENTRNELNSGELNSQTTLKYKTILVI</sequence>
<dbReference type="KEGG" id="bmx:BMS_2644"/>
<dbReference type="RefSeq" id="WP_014245201.1">
    <property type="nucleotide sequence ID" value="NC_016620.1"/>
</dbReference>
<accession>E1X681</accession>
<reference evidence="2" key="1">
    <citation type="journal article" date="2013" name="ISME J.">
        <title>A small predatory core genome in the divergent marine Bacteriovorax marinus SJ and the terrestrial Bdellovibrio bacteriovorus.</title>
        <authorList>
            <person name="Crossman L.C."/>
            <person name="Chen H."/>
            <person name="Cerdeno-Tarraga A.M."/>
            <person name="Brooks K."/>
            <person name="Quail M.A."/>
            <person name="Pineiro S.A."/>
            <person name="Hobley L."/>
            <person name="Sockett R.E."/>
            <person name="Bentley S.D."/>
            <person name="Parkhill J."/>
            <person name="Williams H.N."/>
            <person name="Stine O.C."/>
        </authorList>
    </citation>
    <scope>NUCLEOTIDE SEQUENCE [LARGE SCALE GENOMIC DNA]</scope>
    <source>
        <strain evidence="2">ATCC BAA-682 / DSM 15412 / SJ</strain>
    </source>
</reference>
<name>E1X681_HALMS</name>
<keyword evidence="2" id="KW-1185">Reference proteome</keyword>